<dbReference type="EMBL" id="QURL01000001">
    <property type="protein sequence ID" value="RFC66094.1"/>
    <property type="molecule type" value="Genomic_DNA"/>
</dbReference>
<keyword evidence="2" id="KW-0812">Transmembrane</keyword>
<dbReference type="Proteomes" id="UP000264310">
    <property type="component" value="Unassembled WGS sequence"/>
</dbReference>
<reference evidence="3 4" key="1">
    <citation type="submission" date="2018-08" db="EMBL/GenBank/DDBJ databases">
        <title>Fulvimarina sp. 85, whole genome shotgun sequence.</title>
        <authorList>
            <person name="Tuo L."/>
        </authorList>
    </citation>
    <scope>NUCLEOTIDE SEQUENCE [LARGE SCALE GENOMIC DNA]</scope>
    <source>
        <strain evidence="3 4">85</strain>
    </source>
</reference>
<evidence type="ECO:0000313" key="4">
    <source>
        <dbReference type="Proteomes" id="UP000264310"/>
    </source>
</evidence>
<evidence type="ECO:0000256" key="2">
    <source>
        <dbReference type="SAM" id="Phobius"/>
    </source>
</evidence>
<evidence type="ECO:0000256" key="1">
    <source>
        <dbReference type="SAM" id="MobiDB-lite"/>
    </source>
</evidence>
<dbReference type="InterPro" id="IPR024399">
    <property type="entry name" value="DUF2628"/>
</dbReference>
<name>A0A371XAM8_9HYPH</name>
<comment type="caution">
    <text evidence="3">The sequence shown here is derived from an EMBL/GenBank/DDBJ whole genome shotgun (WGS) entry which is preliminary data.</text>
</comment>
<keyword evidence="2" id="KW-1133">Transmembrane helix</keyword>
<keyword evidence="2" id="KW-0472">Membrane</keyword>
<gene>
    <name evidence="3" type="ORF">DYI37_01085</name>
</gene>
<keyword evidence="4" id="KW-1185">Reference proteome</keyword>
<protein>
    <submittedName>
        <fullName evidence="3">DUF2628 domain-containing protein</fullName>
    </submittedName>
</protein>
<evidence type="ECO:0000313" key="3">
    <source>
        <dbReference type="EMBL" id="RFC66094.1"/>
    </source>
</evidence>
<feature type="transmembrane region" description="Helical" evidence="2">
    <location>
        <begin position="85"/>
        <end position="105"/>
    </location>
</feature>
<sequence>MDRGTGKRRADLMSVKRWVVLEPPSDDSGIKSAEAMFVKDAFAPLAFLFLIFWLFWHRLWLAGIAVLVLDIAFMAIGWWQGLGLVSSVAQFLLALLVGLEGRNLLIDKRLRKGWRLAAVFQAGSRSEAELRYYEAEAAASPTEPQRTERPLRPRVQMPWSVRAGTRATP</sequence>
<dbReference type="Pfam" id="PF10947">
    <property type="entry name" value="DUF2628"/>
    <property type="match status" value="1"/>
</dbReference>
<organism evidence="3 4">
    <name type="scientific">Fulvimarina endophytica</name>
    <dbReference type="NCBI Taxonomy" id="2293836"/>
    <lineage>
        <taxon>Bacteria</taxon>
        <taxon>Pseudomonadati</taxon>
        <taxon>Pseudomonadota</taxon>
        <taxon>Alphaproteobacteria</taxon>
        <taxon>Hyphomicrobiales</taxon>
        <taxon>Aurantimonadaceae</taxon>
        <taxon>Fulvimarina</taxon>
    </lineage>
</organism>
<feature type="region of interest" description="Disordered" evidence="1">
    <location>
        <begin position="136"/>
        <end position="169"/>
    </location>
</feature>
<accession>A0A371XAM8</accession>
<dbReference type="AlphaFoldDB" id="A0A371XAM8"/>
<proteinExistence type="predicted"/>